<feature type="region of interest" description="Disordered" evidence="8">
    <location>
        <begin position="1393"/>
        <end position="1482"/>
    </location>
</feature>
<accession>A0A7I8XKU2</accession>
<evidence type="ECO:0000256" key="5">
    <source>
        <dbReference type="ARBA" id="ARBA00023163"/>
    </source>
</evidence>
<feature type="compositionally biased region" description="Low complexity" evidence="8">
    <location>
        <begin position="1460"/>
        <end position="1471"/>
    </location>
</feature>
<dbReference type="Proteomes" id="UP000659654">
    <property type="component" value="Unassembled WGS sequence"/>
</dbReference>
<comment type="similarity">
    <text evidence="2">Belongs to the Mediator complex subunit 23 family.</text>
</comment>
<gene>
    <name evidence="9" type="ORF">BXYJ_LOCUS1825</name>
</gene>
<dbReference type="SMR" id="A0A7I8XKU2"/>
<dbReference type="Pfam" id="PF11573">
    <property type="entry name" value="Med23"/>
    <property type="match status" value="1"/>
</dbReference>
<dbReference type="GO" id="GO:0016592">
    <property type="term" value="C:mediator complex"/>
    <property type="evidence" value="ECO:0007669"/>
    <property type="project" value="TreeGrafter"/>
</dbReference>
<dbReference type="InterPro" id="IPR021629">
    <property type="entry name" value="Mediator_Med23"/>
</dbReference>
<dbReference type="GO" id="GO:0005667">
    <property type="term" value="C:transcription regulator complex"/>
    <property type="evidence" value="ECO:0007669"/>
    <property type="project" value="TreeGrafter"/>
</dbReference>
<dbReference type="EMBL" id="CAJFDI010000001">
    <property type="protein sequence ID" value="CAD5210218.1"/>
    <property type="molecule type" value="Genomic_DNA"/>
</dbReference>
<evidence type="ECO:0000256" key="2">
    <source>
        <dbReference type="ARBA" id="ARBA00010222"/>
    </source>
</evidence>
<evidence type="ECO:0000256" key="4">
    <source>
        <dbReference type="ARBA" id="ARBA00023015"/>
    </source>
</evidence>
<keyword evidence="5" id="KW-0804">Transcription</keyword>
<evidence type="ECO:0000256" key="6">
    <source>
        <dbReference type="ARBA" id="ARBA00023242"/>
    </source>
</evidence>
<dbReference type="EMBL" id="CAJFCV020000001">
    <property type="protein sequence ID" value="CAG9085963.1"/>
    <property type="molecule type" value="Genomic_DNA"/>
</dbReference>
<dbReference type="OrthoDB" id="9982951at2759"/>
<dbReference type="GO" id="GO:0006357">
    <property type="term" value="P:regulation of transcription by RNA polymerase II"/>
    <property type="evidence" value="ECO:0007669"/>
    <property type="project" value="TreeGrafter"/>
</dbReference>
<sequence length="1639" mass="186009">MSSSILGQLVRSVEPEMTDVSPADISTCITLKNDKRVALIIDKFVEGDKGGGLFKDFKKDSKDDEAVVVEIVELMKKVEGQRDLELCINAMVTYFLHSTRHLVEIDNIVTKVLFALHKKSVAPVLAIAYGMINSLDIVRFQVPINPIKIDFVRDHLKEIDYKGMREILKLVLVEKLDRGLKQHAKLEGCQVVQLLPLEKLTIELLDRYNNFYPSLFIITEVCRIFPTSAVHKLPRLSEKIRNVVASFRTLADVTTFIGRPWAYPVTSMLTYSSYGNTWRFSEHGYRNSKTHLPYNTLFVVAQAYPLYMIMKQPRSQSCLNNLSNKSKEKKIVMCDEMLDILIMEAMCATENTKRKVMSDEVQYNWRHIMHLCNYTISHKYGSFPELLKLLKDHFNAHQSNFKKSKGELMWLILQCVSLSKRQFPKDEITEIFNILYAEDIAWSGSSADAFDLVRFFVPAAIWMNMAKENNPPAILTNGINYLKEHVSLAQDDGLLACCANAYCNDETVFNTEVCTQIMKKINSVKGVYELPFKHQCPASLEGLETSFLDLLTASARNQLFTYMLFHFVNTSNSQQYPSPAIVESLTKILLSSDHLNIKNSSSVLFAFLTKCTAPADRFSFIFYDIMAYRFKNITAFLTGPFMFRIQLFGRAHDLLPPLTSPASLKLPQYVLMEQVILRQLMTAPCFDIIPCIMSLKKIRINLFLPSEKFGQELILCPEIVKLIVTQFIMSIKLIADCDGTTNLHYHIDLIKETFRFPECTAKWLPACLKEVTYEQAMDIEDVNAMDRAADAEIHQLGNMQTQPQCTQNTLVILFKAGAQGIQLPVTIFKMVKSMTIYELTVSLNRLVDYVILKCKNATSDSEIEKMMTVLNQMIFVRPGIPVERFLLALIVHPNDNKSIKLALILLHTFLSKGESNELAQRLVYLYSYVPSTHSYFTYKSADFFAKQAEYNRKHFDYADPRMDGISENEINSETPVLMYYSNLAERLVPLVDFLFMRCFEVGMDGMIIDGLAKFLAPLYRYHPAPITSLYKMVFVLEKNFKSSDMVSFVKTVGKLLDDDRQSKYPYLTAEFIHNNHSEAPIKICEEIVNRVSAASTYIHEPPDFVCHDWRLAEFPPAAQAVTAGCLELMISPKSSKKIVEGLVGCMFLRPINRPYDRLNSIALILTHLPKHYQEHFYKIVEKSFEWPELLSKSPDYMLSSFNIEIMQYRDDRMITLLALVHSFIQHACCDSLAHFCNFIQQNLAPKVNNETQLIYFLRILAVYLSKVHDREETSKKEWSKAYLHLIITIYDMIPRILKTVSELKYEDLVCDLLYQFKYTVTGFSVTRETEEAISRFPKSMQHKLKFLQTQGVMDMSDRLNKSIPHASLIQVLHQWQVTVPSLAEYNAMKAEGRNPFGSQSRLHPGMPLNPQMGMPAPPLPQQIPNQGGPAPSMGQAGLPQQAHITPQANQPFQNGAGYHQQPPQGQMGMPGVENPPGFPNNHMNPNINSQHFGRPPNLIPASHGQVHPGGQAQHGPVPGVSGTGGHFPPQVIPGGQYGQMAMRTAPNMPPPYYSQEMGGAPSHSMDPTHSNQNRGGQFVPGQIPGNLGQIPAGPNQGWHPQNIMMYQNQPPMTSGMPMNMPNQQLHSMPPFGQGPQRMN</sequence>
<feature type="region of interest" description="Disordered" evidence="8">
    <location>
        <begin position="1552"/>
        <end position="1572"/>
    </location>
</feature>
<dbReference type="PANTHER" id="PTHR12691:SF10">
    <property type="entry name" value="MEDIATOR OF RNA POLYMERASE II TRANSCRIPTION SUBUNIT 23"/>
    <property type="match status" value="1"/>
</dbReference>
<dbReference type="GO" id="GO:0010628">
    <property type="term" value="P:positive regulation of gene expression"/>
    <property type="evidence" value="ECO:0007669"/>
    <property type="project" value="TreeGrafter"/>
</dbReference>
<organism evidence="9 10">
    <name type="scientific">Bursaphelenchus xylophilus</name>
    <name type="common">Pinewood nematode worm</name>
    <name type="synonym">Aphelenchoides xylophilus</name>
    <dbReference type="NCBI Taxonomy" id="6326"/>
    <lineage>
        <taxon>Eukaryota</taxon>
        <taxon>Metazoa</taxon>
        <taxon>Ecdysozoa</taxon>
        <taxon>Nematoda</taxon>
        <taxon>Chromadorea</taxon>
        <taxon>Rhabditida</taxon>
        <taxon>Tylenchina</taxon>
        <taxon>Tylenchomorpha</taxon>
        <taxon>Aphelenchoidea</taxon>
        <taxon>Aphelenchoididae</taxon>
        <taxon>Bursaphelenchus</taxon>
    </lineage>
</organism>
<keyword evidence="10" id="KW-1185">Reference proteome</keyword>
<evidence type="ECO:0000256" key="8">
    <source>
        <dbReference type="SAM" id="MobiDB-lite"/>
    </source>
</evidence>
<evidence type="ECO:0000313" key="9">
    <source>
        <dbReference type="EMBL" id="CAD5210218.1"/>
    </source>
</evidence>
<keyword evidence="6" id="KW-0539">Nucleus</keyword>
<evidence type="ECO:0000256" key="1">
    <source>
        <dbReference type="ARBA" id="ARBA00004123"/>
    </source>
</evidence>
<protein>
    <recommendedName>
        <fullName evidence="3">Mediator of RNA polymerase II transcription subunit 23</fullName>
    </recommendedName>
    <alternativeName>
        <fullName evidence="7">Mediator complex subunit 23</fullName>
    </alternativeName>
</protein>
<feature type="compositionally biased region" description="Polar residues" evidence="8">
    <location>
        <begin position="1442"/>
        <end position="1453"/>
    </location>
</feature>
<comment type="caution">
    <text evidence="9">The sequence shown here is derived from an EMBL/GenBank/DDBJ whole genome shotgun (WGS) entry which is preliminary data.</text>
</comment>
<comment type="subcellular location">
    <subcellularLocation>
        <location evidence="1">Nucleus</location>
    </subcellularLocation>
</comment>
<reference evidence="9" key="1">
    <citation type="submission" date="2020-09" db="EMBL/GenBank/DDBJ databases">
        <authorList>
            <person name="Kikuchi T."/>
        </authorList>
    </citation>
    <scope>NUCLEOTIDE SEQUENCE</scope>
    <source>
        <strain evidence="9">Ka4C1</strain>
    </source>
</reference>
<dbReference type="Proteomes" id="UP000582659">
    <property type="component" value="Unassembled WGS sequence"/>
</dbReference>
<evidence type="ECO:0000256" key="7">
    <source>
        <dbReference type="ARBA" id="ARBA00031961"/>
    </source>
</evidence>
<evidence type="ECO:0000313" key="10">
    <source>
        <dbReference type="Proteomes" id="UP000659654"/>
    </source>
</evidence>
<keyword evidence="4" id="KW-0805">Transcription regulation</keyword>
<proteinExistence type="inferred from homology"/>
<dbReference type="PANTHER" id="PTHR12691">
    <property type="entry name" value="MEDIATOR OF RNA POLYMERASE II TRANSCRIPTION SUBUNIT 23"/>
    <property type="match status" value="1"/>
</dbReference>
<name>A0A7I8XKU2_BURXY</name>
<evidence type="ECO:0000256" key="3">
    <source>
        <dbReference type="ARBA" id="ARBA00019696"/>
    </source>
</evidence>